<dbReference type="EMBL" id="LAZR01061167">
    <property type="protein sequence ID" value="KKK64132.1"/>
    <property type="molecule type" value="Genomic_DNA"/>
</dbReference>
<sequence length="21" mass="2367">MEIRDNILHIGGISARDLVDE</sequence>
<name>A0A0F8X4V0_9ZZZZ</name>
<protein>
    <submittedName>
        <fullName evidence="1">Uncharacterized protein</fullName>
    </submittedName>
</protein>
<dbReference type="AlphaFoldDB" id="A0A0F8X4V0"/>
<accession>A0A0F8X4V0</accession>
<organism evidence="1">
    <name type="scientific">marine sediment metagenome</name>
    <dbReference type="NCBI Taxonomy" id="412755"/>
    <lineage>
        <taxon>unclassified sequences</taxon>
        <taxon>metagenomes</taxon>
        <taxon>ecological metagenomes</taxon>
    </lineage>
</organism>
<reference evidence="1" key="1">
    <citation type="journal article" date="2015" name="Nature">
        <title>Complex archaea that bridge the gap between prokaryotes and eukaryotes.</title>
        <authorList>
            <person name="Spang A."/>
            <person name="Saw J.H."/>
            <person name="Jorgensen S.L."/>
            <person name="Zaremba-Niedzwiedzka K."/>
            <person name="Martijn J."/>
            <person name="Lind A.E."/>
            <person name="van Eijk R."/>
            <person name="Schleper C."/>
            <person name="Guy L."/>
            <person name="Ettema T.J."/>
        </authorList>
    </citation>
    <scope>NUCLEOTIDE SEQUENCE</scope>
</reference>
<evidence type="ECO:0000313" key="1">
    <source>
        <dbReference type="EMBL" id="KKK64132.1"/>
    </source>
</evidence>
<gene>
    <name evidence="1" type="ORF">LCGC14_2987320</name>
</gene>
<feature type="non-terminal residue" evidence="1">
    <location>
        <position position="21"/>
    </location>
</feature>
<proteinExistence type="predicted"/>
<comment type="caution">
    <text evidence="1">The sequence shown here is derived from an EMBL/GenBank/DDBJ whole genome shotgun (WGS) entry which is preliminary data.</text>
</comment>